<protein>
    <submittedName>
        <fullName evidence="2">Acetyltransferase (GNAT) family protein</fullName>
    </submittedName>
</protein>
<dbReference type="CDD" id="cd04301">
    <property type="entry name" value="NAT_SF"/>
    <property type="match status" value="1"/>
</dbReference>
<dbReference type="InterPro" id="IPR016181">
    <property type="entry name" value="Acyl_CoA_acyltransferase"/>
</dbReference>
<feature type="domain" description="N-acetyltransferase" evidence="1">
    <location>
        <begin position="12"/>
        <end position="154"/>
    </location>
</feature>
<keyword evidence="2" id="KW-0808">Transferase</keyword>
<sequence length="157" mass="17105">MKFVRSLSLPEPLLEVLATNLVAEFGHMYPDWDVAAAKRELAEDVGQGLPLHLAAVNGDQVLGSTSIIADDEVSGWDDRGWWLANVFVLSEFRGAGIGRQLIKEAVGIAQVSGAHDLHLVTDTVETWYQTQGWKTVGQGEVHGHVMTVMRLDLASSN</sequence>
<accession>A0A1J5QLA6</accession>
<dbReference type="PANTHER" id="PTHR13538:SF4">
    <property type="entry name" value="N-ALPHA-ACETYLTRANSFERASE 80"/>
    <property type="match status" value="1"/>
</dbReference>
<dbReference type="Gene3D" id="3.40.630.30">
    <property type="match status" value="1"/>
</dbReference>
<reference evidence="2" key="1">
    <citation type="submission" date="2016-10" db="EMBL/GenBank/DDBJ databases">
        <title>Sequence of Gallionella enrichment culture.</title>
        <authorList>
            <person name="Poehlein A."/>
            <person name="Muehling M."/>
            <person name="Daniel R."/>
        </authorList>
    </citation>
    <scope>NUCLEOTIDE SEQUENCE</scope>
</reference>
<proteinExistence type="predicted"/>
<name>A0A1J5QLA6_9ZZZZ</name>
<dbReference type="GO" id="GO:1905502">
    <property type="term" value="F:acetyl-CoA binding"/>
    <property type="evidence" value="ECO:0007669"/>
    <property type="project" value="TreeGrafter"/>
</dbReference>
<dbReference type="PROSITE" id="PS51186">
    <property type="entry name" value="GNAT"/>
    <property type="match status" value="1"/>
</dbReference>
<dbReference type="GO" id="GO:0008080">
    <property type="term" value="F:N-acetyltransferase activity"/>
    <property type="evidence" value="ECO:0007669"/>
    <property type="project" value="InterPro"/>
</dbReference>
<dbReference type="SUPFAM" id="SSF55729">
    <property type="entry name" value="Acyl-CoA N-acyltransferases (Nat)"/>
    <property type="match status" value="1"/>
</dbReference>
<dbReference type="Pfam" id="PF13508">
    <property type="entry name" value="Acetyltransf_7"/>
    <property type="match status" value="1"/>
</dbReference>
<comment type="caution">
    <text evidence="2">The sequence shown here is derived from an EMBL/GenBank/DDBJ whole genome shotgun (WGS) entry which is preliminary data.</text>
</comment>
<dbReference type="InterPro" id="IPR000182">
    <property type="entry name" value="GNAT_dom"/>
</dbReference>
<gene>
    <name evidence="2" type="ORF">GALL_415100</name>
</gene>
<organism evidence="2">
    <name type="scientific">mine drainage metagenome</name>
    <dbReference type="NCBI Taxonomy" id="410659"/>
    <lineage>
        <taxon>unclassified sequences</taxon>
        <taxon>metagenomes</taxon>
        <taxon>ecological metagenomes</taxon>
    </lineage>
</organism>
<evidence type="ECO:0000259" key="1">
    <source>
        <dbReference type="PROSITE" id="PS51186"/>
    </source>
</evidence>
<evidence type="ECO:0000313" key="2">
    <source>
        <dbReference type="EMBL" id="OIQ76805.1"/>
    </source>
</evidence>
<dbReference type="AlphaFoldDB" id="A0A1J5QLA6"/>
<dbReference type="PANTHER" id="PTHR13538">
    <property type="entry name" value="N-ACETYLTRANSFERASE 6"/>
    <property type="match status" value="1"/>
</dbReference>
<dbReference type="InterPro" id="IPR039840">
    <property type="entry name" value="NAA80"/>
</dbReference>
<dbReference type="EMBL" id="MLJW01001768">
    <property type="protein sequence ID" value="OIQ76805.1"/>
    <property type="molecule type" value="Genomic_DNA"/>
</dbReference>
<dbReference type="GO" id="GO:0005737">
    <property type="term" value="C:cytoplasm"/>
    <property type="evidence" value="ECO:0007669"/>
    <property type="project" value="TreeGrafter"/>
</dbReference>